<gene>
    <name evidence="1" type="ORF">HPDFL43_11506</name>
</gene>
<sequence length="130" mass="14569">MHSHVHADPDKERLHRLQALAAAFIDGFRKAEDKPAFIELSQVAAKRTGSDGLTMHLVDAKVETKWQLGTASPAFASRELVHLPYPAAMVQERETMTFTYVSLTERVDVDIITLLDEAQSKRDKKGQSHD</sequence>
<comment type="caution">
    <text evidence="1">The sequence shown here is derived from an EMBL/GenBank/DDBJ whole genome shotgun (WGS) entry which is preliminary data.</text>
</comment>
<dbReference type="STRING" id="411684.HPDFL43_11506"/>
<keyword evidence="2" id="KW-1185">Reference proteome</keyword>
<reference evidence="1 2" key="1">
    <citation type="submission" date="2007-10" db="EMBL/GenBank/DDBJ databases">
        <authorList>
            <person name="Wagner-Dobler I."/>
            <person name="Ferriera S."/>
            <person name="Johnson J."/>
            <person name="Kravitz S."/>
            <person name="Beeson K."/>
            <person name="Sutton G."/>
            <person name="Rogers Y.-H."/>
            <person name="Friedman R."/>
            <person name="Frazier M."/>
            <person name="Venter J.C."/>
        </authorList>
    </citation>
    <scope>NUCLEOTIDE SEQUENCE [LARGE SCALE GENOMIC DNA]</scope>
    <source>
        <strain evidence="1 2">DFL-43</strain>
    </source>
</reference>
<accession>A9DB05</accession>
<dbReference type="HOGENOM" id="CLU_147337_0_0_5"/>
<proteinExistence type="predicted"/>
<organism evidence="1 2">
    <name type="scientific">Hoeflea phototrophica (strain DSM 17068 / NCIMB 14078 / DFL-43)</name>
    <dbReference type="NCBI Taxonomy" id="411684"/>
    <lineage>
        <taxon>Bacteria</taxon>
        <taxon>Pseudomonadati</taxon>
        <taxon>Pseudomonadota</taxon>
        <taxon>Alphaproteobacteria</taxon>
        <taxon>Hyphomicrobiales</taxon>
        <taxon>Rhizobiaceae</taxon>
        <taxon>Hoeflea</taxon>
    </lineage>
</organism>
<protein>
    <submittedName>
        <fullName evidence="1">Uncharacterized protein</fullName>
    </submittedName>
</protein>
<dbReference type="AlphaFoldDB" id="A9DB05"/>
<evidence type="ECO:0000313" key="2">
    <source>
        <dbReference type="Proteomes" id="UP000004291"/>
    </source>
</evidence>
<dbReference type="Proteomes" id="UP000004291">
    <property type="component" value="Chromosome"/>
</dbReference>
<dbReference type="EMBL" id="ABIA03000004">
    <property type="protein sequence ID" value="EDQ32423.1"/>
    <property type="molecule type" value="Genomic_DNA"/>
</dbReference>
<reference evidence="1 2" key="2">
    <citation type="submission" date="2012-06" db="EMBL/GenBank/DDBJ databases">
        <authorList>
            <person name="Fiebig A."/>
        </authorList>
    </citation>
    <scope>NUCLEOTIDE SEQUENCE [LARGE SCALE GENOMIC DNA]</scope>
    <source>
        <strain evidence="1 2">DFL-43</strain>
    </source>
</reference>
<evidence type="ECO:0000313" key="1">
    <source>
        <dbReference type="EMBL" id="EDQ32423.1"/>
    </source>
</evidence>
<dbReference type="RefSeq" id="WP_007198072.1">
    <property type="nucleotide sequence ID" value="NZ_CM002917.1"/>
</dbReference>
<name>A9DB05_HOEPD</name>